<evidence type="ECO:0000313" key="3">
    <source>
        <dbReference type="Proteomes" id="UP001642260"/>
    </source>
</evidence>
<dbReference type="AlphaFoldDB" id="A0ABC8LHJ6"/>
<reference evidence="2 3" key="1">
    <citation type="submission" date="2022-03" db="EMBL/GenBank/DDBJ databases">
        <authorList>
            <person name="Macdonald S."/>
            <person name="Ahmed S."/>
            <person name="Newling K."/>
        </authorList>
    </citation>
    <scope>NUCLEOTIDE SEQUENCE [LARGE SCALE GENOMIC DNA]</scope>
</reference>
<evidence type="ECO:0000313" key="2">
    <source>
        <dbReference type="EMBL" id="CAH8383027.1"/>
    </source>
</evidence>
<protein>
    <submittedName>
        <fullName evidence="2">Uncharacterized protein</fullName>
    </submittedName>
</protein>
<dbReference type="Proteomes" id="UP001642260">
    <property type="component" value="Unassembled WGS sequence"/>
</dbReference>
<evidence type="ECO:0000256" key="1">
    <source>
        <dbReference type="SAM" id="Coils"/>
    </source>
</evidence>
<dbReference type="EMBL" id="CAKOAT010572931">
    <property type="protein sequence ID" value="CAH8383027.1"/>
    <property type="molecule type" value="Genomic_DNA"/>
</dbReference>
<keyword evidence="3" id="KW-1185">Reference proteome</keyword>
<comment type="caution">
    <text evidence="2">The sequence shown here is derived from an EMBL/GenBank/DDBJ whole genome shotgun (WGS) entry which is preliminary data.</text>
</comment>
<gene>
    <name evidence="2" type="ORF">ERUC_LOCUS35510</name>
</gene>
<organism evidence="2 3">
    <name type="scientific">Eruca vesicaria subsp. sativa</name>
    <name type="common">Garden rocket</name>
    <name type="synonym">Eruca sativa</name>
    <dbReference type="NCBI Taxonomy" id="29727"/>
    <lineage>
        <taxon>Eukaryota</taxon>
        <taxon>Viridiplantae</taxon>
        <taxon>Streptophyta</taxon>
        <taxon>Embryophyta</taxon>
        <taxon>Tracheophyta</taxon>
        <taxon>Spermatophyta</taxon>
        <taxon>Magnoliopsida</taxon>
        <taxon>eudicotyledons</taxon>
        <taxon>Gunneridae</taxon>
        <taxon>Pentapetalae</taxon>
        <taxon>rosids</taxon>
        <taxon>malvids</taxon>
        <taxon>Brassicales</taxon>
        <taxon>Brassicaceae</taxon>
        <taxon>Brassiceae</taxon>
        <taxon>Eruca</taxon>
    </lineage>
</organism>
<feature type="coiled-coil region" evidence="1">
    <location>
        <begin position="38"/>
        <end position="65"/>
    </location>
</feature>
<name>A0ABC8LHJ6_ERUVS</name>
<accession>A0ABC8LHJ6</accession>
<proteinExistence type="predicted"/>
<keyword evidence="1" id="KW-0175">Coiled coil</keyword>
<sequence>MAGNRDLKLKALMVEDYGQYPLEGFNKGKKETTAHYRINEAIQSRHEEETEVVRLQAKLEVLDNLNGLFDLMNDKEKIESEVRLSEDKMDDVKVPPMDWFKLDEPKMWE</sequence>